<evidence type="ECO:0000313" key="2">
    <source>
        <dbReference type="EMBL" id="EON98319.1"/>
    </source>
</evidence>
<dbReference type="RefSeq" id="XP_007916906.1">
    <property type="nucleotide sequence ID" value="XM_007918715.1"/>
</dbReference>
<keyword evidence="1" id="KW-0732">Signal</keyword>
<gene>
    <name evidence="2" type="ORF">UCRPA7_6175</name>
</gene>
<dbReference type="EMBL" id="KB933222">
    <property type="protein sequence ID" value="EON98319.1"/>
    <property type="molecule type" value="Genomic_DNA"/>
</dbReference>
<dbReference type="OrthoDB" id="5243723at2759"/>
<organism evidence="2 3">
    <name type="scientific">Phaeoacremonium minimum (strain UCR-PA7)</name>
    <name type="common">Esca disease fungus</name>
    <name type="synonym">Togninia minima</name>
    <dbReference type="NCBI Taxonomy" id="1286976"/>
    <lineage>
        <taxon>Eukaryota</taxon>
        <taxon>Fungi</taxon>
        <taxon>Dikarya</taxon>
        <taxon>Ascomycota</taxon>
        <taxon>Pezizomycotina</taxon>
        <taxon>Sordariomycetes</taxon>
        <taxon>Sordariomycetidae</taxon>
        <taxon>Togniniales</taxon>
        <taxon>Togniniaceae</taxon>
        <taxon>Phaeoacremonium</taxon>
    </lineage>
</organism>
<evidence type="ECO:0000313" key="3">
    <source>
        <dbReference type="Proteomes" id="UP000014074"/>
    </source>
</evidence>
<proteinExistence type="predicted"/>
<feature type="signal peptide" evidence="1">
    <location>
        <begin position="1"/>
        <end position="17"/>
    </location>
</feature>
<dbReference type="eggNOG" id="ENOG502SY7H">
    <property type="taxonomic scope" value="Eukaryota"/>
</dbReference>
<protein>
    <submittedName>
        <fullName evidence="2">Uncharacterized protein</fullName>
    </submittedName>
</protein>
<dbReference type="GeneID" id="19326804"/>
<reference evidence="3" key="1">
    <citation type="journal article" date="2013" name="Genome Announc.">
        <title>Draft genome sequence of the ascomycete Phaeoacremonium aleophilum strain UCR-PA7, a causal agent of the esca disease complex in grapevines.</title>
        <authorList>
            <person name="Blanco-Ulate B."/>
            <person name="Rolshausen P."/>
            <person name="Cantu D."/>
        </authorList>
    </citation>
    <scope>NUCLEOTIDE SEQUENCE [LARGE SCALE GENOMIC DNA]</scope>
    <source>
        <strain evidence="3">UCR-PA7</strain>
    </source>
</reference>
<dbReference type="Proteomes" id="UP000014074">
    <property type="component" value="Unassembled WGS sequence"/>
</dbReference>
<dbReference type="AlphaFoldDB" id="R8BGA2"/>
<keyword evidence="3" id="KW-1185">Reference proteome</keyword>
<sequence>MKFFSVLLLAAAGSVIAKGNSTSTKSQCKQVQKLTKIVNLAANSTRLDDKTDGNATKADAIKAKASEAATTLSTLQANTTLMAACSQIFAVEDMEDACSQMASLEKLTALVANATKLDNKFDGNATKIAAVQAKASAGADELATLSSNTTLTQFCAAKDLESTCSSMAKLQKEVDKASNATALSEKFNGNTTKVEKAQAKASKAAEKLQAMSSNSTLVNLCASESNTKTEAAAGSSSSSAAADAESGASNVLPWAVQPMVSVLAVLAAGIFLL</sequence>
<feature type="chain" id="PRO_5004452602" evidence="1">
    <location>
        <begin position="18"/>
        <end position="273"/>
    </location>
</feature>
<dbReference type="KEGG" id="tmn:UCRPA7_6175"/>
<accession>R8BGA2</accession>
<dbReference type="HOGENOM" id="CLU_082797_1_0_1"/>
<evidence type="ECO:0000256" key="1">
    <source>
        <dbReference type="SAM" id="SignalP"/>
    </source>
</evidence>
<name>R8BGA2_PHAM7</name>